<accession>A0A7E5A1P9</accession>
<dbReference type="WBParaSite" id="Pan_g8417.t2">
    <property type="protein sequence ID" value="Pan_g8417.t2"/>
    <property type="gene ID" value="Pan_g8417"/>
</dbReference>
<reference evidence="1" key="1">
    <citation type="journal article" date="2013" name="Genetics">
        <title>The draft genome and transcriptome of Panagrellus redivivus are shaped by the harsh demands of a free-living lifestyle.</title>
        <authorList>
            <person name="Srinivasan J."/>
            <person name="Dillman A.R."/>
            <person name="Macchietto M.G."/>
            <person name="Heikkinen L."/>
            <person name="Lakso M."/>
            <person name="Fracchia K.M."/>
            <person name="Antoshechkin I."/>
            <person name="Mortazavi A."/>
            <person name="Wong G."/>
            <person name="Sternberg P.W."/>
        </authorList>
    </citation>
    <scope>NUCLEOTIDE SEQUENCE [LARGE SCALE GENOMIC DNA]</scope>
    <source>
        <strain evidence="1">MT8872</strain>
    </source>
</reference>
<protein>
    <submittedName>
        <fullName evidence="2">SUI1 domain-containing protein</fullName>
    </submittedName>
</protein>
<dbReference type="Proteomes" id="UP000492821">
    <property type="component" value="Unassembled WGS sequence"/>
</dbReference>
<reference evidence="2" key="2">
    <citation type="submission" date="2020-10" db="UniProtKB">
        <authorList>
            <consortium name="WormBaseParasite"/>
        </authorList>
    </citation>
    <scope>IDENTIFICATION</scope>
</reference>
<dbReference type="AlphaFoldDB" id="A0A7E5A1P9"/>
<organism evidence="1 2">
    <name type="scientific">Panagrellus redivivus</name>
    <name type="common">Microworm</name>
    <dbReference type="NCBI Taxonomy" id="6233"/>
    <lineage>
        <taxon>Eukaryota</taxon>
        <taxon>Metazoa</taxon>
        <taxon>Ecdysozoa</taxon>
        <taxon>Nematoda</taxon>
        <taxon>Chromadorea</taxon>
        <taxon>Rhabditida</taxon>
        <taxon>Tylenchina</taxon>
        <taxon>Panagrolaimomorpha</taxon>
        <taxon>Panagrolaimoidea</taxon>
        <taxon>Panagrolaimidae</taxon>
        <taxon>Panagrellus</taxon>
    </lineage>
</organism>
<evidence type="ECO:0000313" key="1">
    <source>
        <dbReference type="Proteomes" id="UP000492821"/>
    </source>
</evidence>
<name>A0A7E5A1P9_PANRE</name>
<keyword evidence="1" id="KW-1185">Reference proteome</keyword>
<sequence>MTAQRHPEAIGRDWHCYGALQEVRAIQWFDSCSIGTTFGPDHPMIGTSLLTGLFVVVMRSLALSTTPGITSFELKQHKMGTPGTMELLPSAHNSNPTCVMQPEAAGYSRSVCFGIHEKRQTGHPCRMLVAGDVKAVAQALEKYLMKPLLAMPEADLQMPQQPHATQPFCLFCKPCEAKLYEKKVWPVETDGDRLKT</sequence>
<proteinExistence type="predicted"/>
<evidence type="ECO:0000313" key="2">
    <source>
        <dbReference type="WBParaSite" id="Pan_g8417.t2"/>
    </source>
</evidence>